<dbReference type="PANTHER" id="PTHR32329">
    <property type="entry name" value="BIFUNCTIONAL PROTEIN [INCLUDES 2-HYDROXYACYL-COA DEHYDRATASE (N-TER) AND ITS ACTIVATOR DOMAIN (C_TERM)-RELATED"/>
    <property type="match status" value="1"/>
</dbReference>
<organism evidence="6 7">
    <name type="scientific">Desulfoscipio gibsoniae DSM 7213</name>
    <dbReference type="NCBI Taxonomy" id="767817"/>
    <lineage>
        <taxon>Bacteria</taxon>
        <taxon>Bacillati</taxon>
        <taxon>Bacillota</taxon>
        <taxon>Clostridia</taxon>
        <taxon>Eubacteriales</taxon>
        <taxon>Desulfallaceae</taxon>
        <taxon>Desulfoscipio</taxon>
    </lineage>
</organism>
<dbReference type="InterPro" id="IPR008275">
    <property type="entry name" value="CoA_E_activase_dom"/>
</dbReference>
<dbReference type="Pfam" id="PF01869">
    <property type="entry name" value="BcrAD_BadFG"/>
    <property type="match status" value="1"/>
</dbReference>
<evidence type="ECO:0000256" key="1">
    <source>
        <dbReference type="ARBA" id="ARBA00001966"/>
    </source>
</evidence>
<comment type="cofactor">
    <cofactor evidence="1">
        <name>[4Fe-4S] cluster</name>
        <dbReference type="ChEBI" id="CHEBI:49883"/>
    </cofactor>
</comment>
<dbReference type="InterPro" id="IPR051805">
    <property type="entry name" value="Dehydratase_Activator_Redct"/>
</dbReference>
<dbReference type="NCBIfam" id="TIGR00241">
    <property type="entry name" value="CoA_E_activ"/>
    <property type="match status" value="1"/>
</dbReference>
<dbReference type="AlphaFoldDB" id="R4KJT7"/>
<evidence type="ECO:0000313" key="6">
    <source>
        <dbReference type="EMBL" id="AGL00800.1"/>
    </source>
</evidence>
<dbReference type="GO" id="GO:0046872">
    <property type="term" value="F:metal ion binding"/>
    <property type="evidence" value="ECO:0007669"/>
    <property type="project" value="UniProtKB-KW"/>
</dbReference>
<dbReference type="KEGG" id="dgi:Desgi_1292"/>
<accession>R4KJT7</accession>
<dbReference type="RefSeq" id="WP_006524300.1">
    <property type="nucleotide sequence ID" value="NC_021184.1"/>
</dbReference>
<dbReference type="eggNOG" id="COG1924">
    <property type="taxonomic scope" value="Bacteria"/>
</dbReference>
<evidence type="ECO:0000313" key="7">
    <source>
        <dbReference type="Proteomes" id="UP000013520"/>
    </source>
</evidence>
<keyword evidence="4" id="KW-0411">Iron-sulfur</keyword>
<name>R4KJT7_9FIRM</name>
<keyword evidence="2" id="KW-0479">Metal-binding</keyword>
<evidence type="ECO:0000256" key="4">
    <source>
        <dbReference type="ARBA" id="ARBA00023014"/>
    </source>
</evidence>
<protein>
    <submittedName>
        <fullName evidence="6">CoA-substrate-specific enzyme activase, putative</fullName>
    </submittedName>
</protein>
<dbReference type="STRING" id="767817.Desgi_1292"/>
<keyword evidence="3" id="KW-0408">Iron</keyword>
<dbReference type="InterPro" id="IPR002731">
    <property type="entry name" value="ATPase_BadF"/>
</dbReference>
<gene>
    <name evidence="6" type="ORF">Desgi_1292</name>
</gene>
<evidence type="ECO:0000256" key="2">
    <source>
        <dbReference type="ARBA" id="ARBA00022723"/>
    </source>
</evidence>
<reference evidence="6 7" key="1">
    <citation type="submission" date="2012-01" db="EMBL/GenBank/DDBJ databases">
        <title>Complete sequence of Desulfotomaculum gibsoniae DSM 7213.</title>
        <authorList>
            <consortium name="US DOE Joint Genome Institute"/>
            <person name="Lucas S."/>
            <person name="Han J."/>
            <person name="Lapidus A."/>
            <person name="Cheng J.-F."/>
            <person name="Goodwin L."/>
            <person name="Pitluck S."/>
            <person name="Peters L."/>
            <person name="Ovchinnikova G."/>
            <person name="Teshima H."/>
            <person name="Detter J.C."/>
            <person name="Han C."/>
            <person name="Tapia R."/>
            <person name="Land M."/>
            <person name="Hauser L."/>
            <person name="Kyrpides N."/>
            <person name="Ivanova N."/>
            <person name="Pagani I."/>
            <person name="Parshina S."/>
            <person name="Plugge C."/>
            <person name="Muyzer G."/>
            <person name="Kuever J."/>
            <person name="Ivanova A."/>
            <person name="Nazina T."/>
            <person name="Klenk H.-P."/>
            <person name="Brambilla E."/>
            <person name="Spring S."/>
            <person name="Stams A.F."/>
            <person name="Woyke T."/>
        </authorList>
    </citation>
    <scope>NUCLEOTIDE SEQUENCE [LARGE SCALE GENOMIC DNA]</scope>
    <source>
        <strain evidence="6 7">DSM 7213</strain>
    </source>
</reference>
<dbReference type="InterPro" id="IPR043129">
    <property type="entry name" value="ATPase_NBD"/>
</dbReference>
<dbReference type="HOGENOM" id="CLU_066597_0_0_9"/>
<dbReference type="EMBL" id="CP003273">
    <property type="protein sequence ID" value="AGL00800.1"/>
    <property type="molecule type" value="Genomic_DNA"/>
</dbReference>
<dbReference type="CDD" id="cd24036">
    <property type="entry name" value="ASKHA_NBD_BcrAD_BadFG_HgdC_HadI"/>
    <property type="match status" value="1"/>
</dbReference>
<evidence type="ECO:0000259" key="5">
    <source>
        <dbReference type="Pfam" id="PF01869"/>
    </source>
</evidence>
<keyword evidence="7" id="KW-1185">Reference proteome</keyword>
<dbReference type="SUPFAM" id="SSF53067">
    <property type="entry name" value="Actin-like ATPase domain"/>
    <property type="match status" value="1"/>
</dbReference>
<sequence length="275" mass="28874">MFFMINNDKIFELNMEGGKKLYAGIDIGSRTIGFVVVSDGQITLSKIEDTGFEPLGTAKELLVGDYDRVVATGYGRHAARSDFADQVVTEIKAHATGATHIFPDVRTVLDIGGQDTKVILLDEGGTVIDFQMNDRCSAGTGKFLEVMAAALGYTGVAEFGESALEGSGGIKISNMCTVFAESEAVSLMHRGAPRADIALALHASVVERTAGMVQRIGFTSPLVFTGGVANNHCIVTLLAEKLGIDVLVPPQPQLVGALGAALAARKHGDGSPTSF</sequence>
<dbReference type="Proteomes" id="UP000013520">
    <property type="component" value="Chromosome"/>
</dbReference>
<feature type="domain" description="ATPase BadF/BadG/BcrA/BcrD type" evidence="5">
    <location>
        <begin position="66"/>
        <end position="264"/>
    </location>
</feature>
<dbReference type="Gene3D" id="3.30.420.40">
    <property type="match status" value="2"/>
</dbReference>
<evidence type="ECO:0000256" key="3">
    <source>
        <dbReference type="ARBA" id="ARBA00023004"/>
    </source>
</evidence>
<proteinExistence type="predicted"/>
<dbReference type="GO" id="GO:0051536">
    <property type="term" value="F:iron-sulfur cluster binding"/>
    <property type="evidence" value="ECO:0007669"/>
    <property type="project" value="UniProtKB-KW"/>
</dbReference>
<dbReference type="PANTHER" id="PTHR32329:SF8">
    <property type="entry name" value="ACTIVATOR OF (R)-2-HYDROXYGLUTARYL-COA DEHYDRATASE"/>
    <property type="match status" value="1"/>
</dbReference>